<comment type="function">
    <text evidence="10">Confers DNA tethering and processivity to DNA polymerases and other proteins. Acts as a clamp, forming a ring around DNA (a reaction catalyzed by the clamp-loading complex) which diffuses in an ATP-independent manner freely and bidirectionally along dsDNA. Initially characterized for its ability to contact the catalytic subunit of DNA polymerase III (Pol III), a complex, multichain enzyme responsible for most of the replicative synthesis in bacteria; Pol III exhibits 3'-5' exonuclease proofreading activity. The beta chain is required for initiation of replication as well as for processivity of DNA replication.</text>
</comment>
<dbReference type="InterPro" id="IPR046938">
    <property type="entry name" value="DNA_clamp_sf"/>
</dbReference>
<keyword evidence="8 10" id="KW-0239">DNA-directed DNA polymerase</keyword>
<evidence type="ECO:0000256" key="4">
    <source>
        <dbReference type="ARBA" id="ARBA00022490"/>
    </source>
</evidence>
<dbReference type="GO" id="GO:0005737">
    <property type="term" value="C:cytoplasm"/>
    <property type="evidence" value="ECO:0007669"/>
    <property type="project" value="UniProtKB-SubCell"/>
</dbReference>
<dbReference type="PANTHER" id="PTHR30478">
    <property type="entry name" value="DNA POLYMERASE III SUBUNIT BETA"/>
    <property type="match status" value="1"/>
</dbReference>
<evidence type="ECO:0000259" key="12">
    <source>
        <dbReference type="Pfam" id="PF02767"/>
    </source>
</evidence>
<name>A0A2Z2KQ12_9BACL</name>
<evidence type="ECO:0000256" key="10">
    <source>
        <dbReference type="PIRNR" id="PIRNR000804"/>
    </source>
</evidence>
<dbReference type="AlphaFoldDB" id="A0A2Z2KQ12"/>
<proteinExistence type="inferred from homology"/>
<dbReference type="InterPro" id="IPR022634">
    <property type="entry name" value="DNA_polIII_beta_N"/>
</dbReference>
<evidence type="ECO:0000256" key="9">
    <source>
        <dbReference type="ARBA" id="ARBA00023125"/>
    </source>
</evidence>
<dbReference type="Gene3D" id="3.10.150.10">
    <property type="entry name" value="DNA Polymerase III, subunit A, domain 2"/>
    <property type="match status" value="1"/>
</dbReference>
<organism evidence="14 15">
    <name type="scientific">Paenibacillus donghaensis</name>
    <dbReference type="NCBI Taxonomy" id="414771"/>
    <lineage>
        <taxon>Bacteria</taxon>
        <taxon>Bacillati</taxon>
        <taxon>Bacillota</taxon>
        <taxon>Bacilli</taxon>
        <taxon>Bacillales</taxon>
        <taxon>Paenibacillaceae</taxon>
        <taxon>Paenibacillus</taxon>
    </lineage>
</organism>
<reference evidence="14 15" key="1">
    <citation type="submission" date="2017-06" db="EMBL/GenBank/DDBJ databases">
        <title>Complete genome sequence of Paenibacillus donghaensis KCTC 13049T isolated from East Sea sediment, South Korea.</title>
        <authorList>
            <person name="Jung B.K."/>
            <person name="Hong S.-J."/>
            <person name="Shin J.-H."/>
        </authorList>
    </citation>
    <scope>NUCLEOTIDE SEQUENCE [LARGE SCALE GENOMIC DNA]</scope>
    <source>
        <strain evidence="14 15">KCTC 13049</strain>
    </source>
</reference>
<evidence type="ECO:0000256" key="6">
    <source>
        <dbReference type="ARBA" id="ARBA00022695"/>
    </source>
</evidence>
<keyword evidence="5 10" id="KW-0808">Transferase</keyword>
<accession>A0A2Z2KQ12</accession>
<gene>
    <name evidence="14" type="primary">dnaN</name>
    <name evidence="14" type="ORF">B9T62_08995</name>
</gene>
<feature type="domain" description="DNA polymerase III beta sliding clamp central" evidence="12">
    <location>
        <begin position="133"/>
        <end position="247"/>
    </location>
</feature>
<keyword evidence="9" id="KW-0238">DNA-binding</keyword>
<evidence type="ECO:0000256" key="3">
    <source>
        <dbReference type="ARBA" id="ARBA00021035"/>
    </source>
</evidence>
<keyword evidence="4 10" id="KW-0963">Cytoplasm</keyword>
<dbReference type="SMART" id="SM00480">
    <property type="entry name" value="POL3Bc"/>
    <property type="match status" value="1"/>
</dbReference>
<dbReference type="KEGG" id="pdh:B9T62_08995"/>
<sequence length="375" mass="41872">MKIVVDSALLSEALADADKAVSAKPVMEILSGILIQTTDDGINVTGASERAMIQSYIPDEHVQVIRSGGVVLPKIALELISKLTGEIEIDVGKDCEITILNKNEEIEISGFDPEEFPKPPDVSWGETTTMLGKDLKEFIKKSVFSVATETKMPEITGVNITLSENQIKFLATDRNRVASVRRKMEVNDFGDAIVEARGLSELEKILYDKDEIQFGFSKLQSGEVFVIFIKTDRFNFYSRVLEGQFPDIERLLSKVETVSSIEVNKREFSKSLDLIYTLAKEEKKNQVRLIVSKSELTIRGNGKGMGKAKRDLQLLSLKGEPFTVSLNAKYIFDLLKAIDSDVVTIEYSGKMTSVTFRGEESEGSKYIIQPYRTEI</sequence>
<evidence type="ECO:0000256" key="8">
    <source>
        <dbReference type="ARBA" id="ARBA00022932"/>
    </source>
</evidence>
<dbReference type="Pfam" id="PF02768">
    <property type="entry name" value="DNA_pol3_beta_3"/>
    <property type="match status" value="1"/>
</dbReference>
<feature type="domain" description="DNA polymerase III beta sliding clamp C-terminal" evidence="13">
    <location>
        <begin position="259"/>
        <end position="371"/>
    </location>
</feature>
<evidence type="ECO:0000256" key="5">
    <source>
        <dbReference type="ARBA" id="ARBA00022679"/>
    </source>
</evidence>
<protein>
    <recommendedName>
        <fullName evidence="3 10">Beta sliding clamp</fullName>
    </recommendedName>
</protein>
<dbReference type="GO" id="GO:0006271">
    <property type="term" value="P:DNA strand elongation involved in DNA replication"/>
    <property type="evidence" value="ECO:0007669"/>
    <property type="project" value="TreeGrafter"/>
</dbReference>
<evidence type="ECO:0000313" key="15">
    <source>
        <dbReference type="Proteomes" id="UP000249890"/>
    </source>
</evidence>
<dbReference type="GO" id="GO:0008408">
    <property type="term" value="F:3'-5' exonuclease activity"/>
    <property type="evidence" value="ECO:0007669"/>
    <property type="project" value="InterPro"/>
</dbReference>
<keyword evidence="6 10" id="KW-0548">Nucleotidyltransferase</keyword>
<dbReference type="InterPro" id="IPR022637">
    <property type="entry name" value="DNA_polIII_beta_cen"/>
</dbReference>
<evidence type="ECO:0000313" key="14">
    <source>
        <dbReference type="EMBL" id="ASA20908.1"/>
    </source>
</evidence>
<dbReference type="GO" id="GO:0003677">
    <property type="term" value="F:DNA binding"/>
    <property type="evidence" value="ECO:0007669"/>
    <property type="project" value="UniProtKB-UniRule"/>
</dbReference>
<evidence type="ECO:0000256" key="7">
    <source>
        <dbReference type="ARBA" id="ARBA00022705"/>
    </source>
</evidence>
<dbReference type="CDD" id="cd00140">
    <property type="entry name" value="beta_clamp"/>
    <property type="match status" value="1"/>
</dbReference>
<keyword evidence="15" id="KW-1185">Reference proteome</keyword>
<comment type="subcellular location">
    <subcellularLocation>
        <location evidence="1 10">Cytoplasm</location>
    </subcellularLocation>
</comment>
<evidence type="ECO:0000259" key="13">
    <source>
        <dbReference type="Pfam" id="PF02768"/>
    </source>
</evidence>
<keyword evidence="7 10" id="KW-0235">DNA replication</keyword>
<dbReference type="RefSeq" id="WP_087914924.1">
    <property type="nucleotide sequence ID" value="NZ_CP021780.1"/>
</dbReference>
<dbReference type="GO" id="GO:0003887">
    <property type="term" value="F:DNA-directed DNA polymerase activity"/>
    <property type="evidence" value="ECO:0007669"/>
    <property type="project" value="UniProtKB-UniRule"/>
</dbReference>
<dbReference type="SUPFAM" id="SSF55979">
    <property type="entry name" value="DNA clamp"/>
    <property type="match status" value="3"/>
</dbReference>
<dbReference type="InterPro" id="IPR001001">
    <property type="entry name" value="DNA_polIII_beta"/>
</dbReference>
<dbReference type="EMBL" id="CP021780">
    <property type="protein sequence ID" value="ASA20908.1"/>
    <property type="molecule type" value="Genomic_DNA"/>
</dbReference>
<dbReference type="PANTHER" id="PTHR30478:SF0">
    <property type="entry name" value="BETA SLIDING CLAMP"/>
    <property type="match status" value="1"/>
</dbReference>
<comment type="subunit">
    <text evidence="10">Forms a ring-shaped head-to-tail homodimer around DNA.</text>
</comment>
<evidence type="ECO:0000256" key="1">
    <source>
        <dbReference type="ARBA" id="ARBA00004496"/>
    </source>
</evidence>
<dbReference type="Proteomes" id="UP000249890">
    <property type="component" value="Chromosome"/>
</dbReference>
<comment type="similarity">
    <text evidence="2 10">Belongs to the beta sliding clamp family.</text>
</comment>
<dbReference type="GO" id="GO:0009360">
    <property type="term" value="C:DNA polymerase III complex"/>
    <property type="evidence" value="ECO:0007669"/>
    <property type="project" value="InterPro"/>
</dbReference>
<dbReference type="PIRSF" id="PIRSF000804">
    <property type="entry name" value="DNA_pol_III_b"/>
    <property type="match status" value="1"/>
</dbReference>
<dbReference type="Pfam" id="PF02767">
    <property type="entry name" value="DNA_pol3_beta_2"/>
    <property type="match status" value="1"/>
</dbReference>
<dbReference type="InterPro" id="IPR022635">
    <property type="entry name" value="DNA_polIII_beta_C"/>
</dbReference>
<feature type="domain" description="DNA polymerase III beta sliding clamp N-terminal" evidence="11">
    <location>
        <begin position="1"/>
        <end position="118"/>
    </location>
</feature>
<dbReference type="Pfam" id="PF00712">
    <property type="entry name" value="DNA_pol3_beta"/>
    <property type="match status" value="1"/>
</dbReference>
<dbReference type="OrthoDB" id="8421503at2"/>
<evidence type="ECO:0000259" key="11">
    <source>
        <dbReference type="Pfam" id="PF00712"/>
    </source>
</evidence>
<dbReference type="Gene3D" id="3.70.10.10">
    <property type="match status" value="1"/>
</dbReference>
<evidence type="ECO:0000256" key="2">
    <source>
        <dbReference type="ARBA" id="ARBA00010752"/>
    </source>
</evidence>
<dbReference type="NCBIfam" id="TIGR00663">
    <property type="entry name" value="dnan"/>
    <property type="match status" value="1"/>
</dbReference>